<name>A0AAE9XW02_9PROT</name>
<dbReference type="GO" id="GO:0019544">
    <property type="term" value="P:L-arginine catabolic process to L-glutamate"/>
    <property type="evidence" value="ECO:0007669"/>
    <property type="project" value="UniProtKB-UniRule"/>
</dbReference>
<organism evidence="5 6">
    <name type="scientific">Gimibacter soli</name>
    <dbReference type="NCBI Taxonomy" id="3024400"/>
    <lineage>
        <taxon>Bacteria</taxon>
        <taxon>Pseudomonadati</taxon>
        <taxon>Pseudomonadota</taxon>
        <taxon>Alphaproteobacteria</taxon>
        <taxon>Kordiimonadales</taxon>
        <taxon>Temperatibacteraceae</taxon>
        <taxon>Gimibacter</taxon>
    </lineage>
</organism>
<feature type="binding site" evidence="3">
    <location>
        <begin position="20"/>
        <end position="29"/>
    </location>
    <ligand>
        <name>substrate</name>
    </ligand>
</feature>
<dbReference type="InterPro" id="IPR007079">
    <property type="entry name" value="SuccinylArg_d-Hdrlase_AstB"/>
</dbReference>
<evidence type="ECO:0000256" key="4">
    <source>
        <dbReference type="NCBIfam" id="TIGR03241"/>
    </source>
</evidence>
<evidence type="ECO:0000256" key="2">
    <source>
        <dbReference type="ARBA" id="ARBA00022801"/>
    </source>
</evidence>
<keyword evidence="2 3" id="KW-0378">Hydrolase</keyword>
<dbReference type="KEGG" id="gso:PH603_05220"/>
<evidence type="ECO:0000313" key="6">
    <source>
        <dbReference type="Proteomes" id="UP001217500"/>
    </source>
</evidence>
<comment type="pathway">
    <text evidence="3">Amino-acid degradation; L-arginine degradation via AST pathway; L-glutamate and succinate from L-arginine: step 2/5.</text>
</comment>
<comment type="similarity">
    <text evidence="3">Belongs to the succinylarginine dihydrolase family.</text>
</comment>
<feature type="binding site" evidence="3">
    <location>
        <position position="213"/>
    </location>
    <ligand>
        <name>substrate</name>
    </ligand>
</feature>
<feature type="active site" evidence="3">
    <location>
        <position position="249"/>
    </location>
</feature>
<dbReference type="EMBL" id="CP116805">
    <property type="protein sequence ID" value="WCL55158.1"/>
    <property type="molecule type" value="Genomic_DNA"/>
</dbReference>
<comment type="catalytic activity">
    <reaction evidence="3">
        <text>N(2)-succinyl-L-arginine + 2 H2O + 2 H(+) = N(2)-succinyl-L-ornithine + 2 NH4(+) + CO2</text>
        <dbReference type="Rhea" id="RHEA:19533"/>
        <dbReference type="ChEBI" id="CHEBI:15377"/>
        <dbReference type="ChEBI" id="CHEBI:15378"/>
        <dbReference type="ChEBI" id="CHEBI:16526"/>
        <dbReference type="ChEBI" id="CHEBI:28938"/>
        <dbReference type="ChEBI" id="CHEBI:58241"/>
        <dbReference type="ChEBI" id="CHEBI:58514"/>
        <dbReference type="EC" id="3.5.3.23"/>
    </reaction>
</comment>
<dbReference type="NCBIfam" id="TIGR03241">
    <property type="entry name" value="arg_catab_astB"/>
    <property type="match status" value="1"/>
</dbReference>
<comment type="function">
    <text evidence="3">Catalyzes the hydrolysis of N(2)-succinylarginine into N(2)-succinylornithine, ammonia and CO(2).</text>
</comment>
<comment type="subunit">
    <text evidence="3">Homodimer.</text>
</comment>
<dbReference type="InterPro" id="IPR037031">
    <property type="entry name" value="AstB_sf"/>
</dbReference>
<dbReference type="Gene3D" id="3.75.10.20">
    <property type="entry name" value="Succinylarginine dihydrolase"/>
    <property type="match status" value="1"/>
</dbReference>
<gene>
    <name evidence="3 5" type="primary">astB</name>
    <name evidence="5" type="ORF">PH603_05220</name>
</gene>
<feature type="binding site" evidence="3">
    <location>
        <position position="111"/>
    </location>
    <ligand>
        <name>substrate</name>
    </ligand>
</feature>
<dbReference type="NCBIfam" id="NF009789">
    <property type="entry name" value="PRK13281.1"/>
    <property type="match status" value="1"/>
</dbReference>
<feature type="binding site" evidence="3">
    <location>
        <position position="363"/>
    </location>
    <ligand>
        <name>substrate</name>
    </ligand>
</feature>
<accession>A0AAE9XW02</accession>
<keyword evidence="1 3" id="KW-0056">Arginine metabolism</keyword>
<feature type="active site" evidence="3">
    <location>
        <position position="175"/>
    </location>
</feature>
<dbReference type="AlphaFoldDB" id="A0AAE9XW02"/>
<protein>
    <recommendedName>
        <fullName evidence="3 4">N-succinylarginine dihydrolase</fullName>
        <ecNumber evidence="3 4">3.5.3.23</ecNumber>
    </recommendedName>
</protein>
<evidence type="ECO:0000256" key="3">
    <source>
        <dbReference type="HAMAP-Rule" id="MF_01172"/>
    </source>
</evidence>
<dbReference type="SUPFAM" id="SSF55909">
    <property type="entry name" value="Pentein"/>
    <property type="match status" value="1"/>
</dbReference>
<dbReference type="PANTHER" id="PTHR30420:SF2">
    <property type="entry name" value="N-SUCCINYLARGININE DIHYDROLASE"/>
    <property type="match status" value="1"/>
</dbReference>
<dbReference type="GO" id="GO:0019545">
    <property type="term" value="P:L-arginine catabolic process to succinate"/>
    <property type="evidence" value="ECO:0007669"/>
    <property type="project" value="UniProtKB-UniRule"/>
</dbReference>
<reference evidence="5" key="1">
    <citation type="submission" date="2023-01" db="EMBL/GenBank/DDBJ databases">
        <title>The genome sequence of Kordiimonadaceae bacterium 6D33.</title>
        <authorList>
            <person name="Liu Y."/>
        </authorList>
    </citation>
    <scope>NUCLEOTIDE SEQUENCE</scope>
    <source>
        <strain evidence="5">6D33</strain>
    </source>
</reference>
<feature type="binding site" evidence="3">
    <location>
        <begin position="138"/>
        <end position="139"/>
    </location>
    <ligand>
        <name>substrate</name>
    </ligand>
</feature>
<evidence type="ECO:0000256" key="1">
    <source>
        <dbReference type="ARBA" id="ARBA00022503"/>
    </source>
</evidence>
<dbReference type="RefSeq" id="WP_289504929.1">
    <property type="nucleotide sequence ID" value="NZ_CP116805.1"/>
</dbReference>
<evidence type="ECO:0000313" key="5">
    <source>
        <dbReference type="EMBL" id="WCL55158.1"/>
    </source>
</evidence>
<dbReference type="Pfam" id="PF04996">
    <property type="entry name" value="AstB"/>
    <property type="match status" value="1"/>
</dbReference>
<dbReference type="Proteomes" id="UP001217500">
    <property type="component" value="Chromosome"/>
</dbReference>
<feature type="active site" description="Nucleophile" evidence="3">
    <location>
        <position position="369"/>
    </location>
</feature>
<keyword evidence="6" id="KW-1185">Reference proteome</keyword>
<dbReference type="HAMAP" id="MF_01172">
    <property type="entry name" value="AstB"/>
    <property type="match status" value="1"/>
</dbReference>
<sequence length="445" mass="47984">MMAFTEANFDGLVGLTHNYAGLSYGNVASAKNKGGVANPREGALQGLDKMAHMKSLGLVQGILPPHERPHLKTLRAFGFTGSDAEIVANAYRASPILMANVASAAAMWTANAATVSPSPDTTDGRTHFTPANLAAMFHRSIEAPTTARVLKRLFPEGDRFTHHEPLIGGTHLGDEGAANHNRFCADHGSEGVELFVYGRSAFETAKELQFPGRHTVEACHVVATHHKLKPGKVLMVKQNPVAINAGAFHNDVVAVSNRDVFFFHDQAFEDSAALTGAIQKAMGDTPMHFVEVASSDVPLEDAVKSYLFNSQLVSVSGREGMTLILPTEVAETPSTKAYVEKLIASGGPIKHADYMDVRQSMRNGGGPACLRLRVVLSDADRAAMGGRALIDDALLSDLRAWVNKHYRDRLMPEDLGDPKLAEECFAALDELTQILDLGSVYDFQL</sequence>
<proteinExistence type="inferred from homology"/>
<feature type="binding site" evidence="3">
    <location>
        <position position="251"/>
    </location>
    <ligand>
        <name>substrate</name>
    </ligand>
</feature>
<dbReference type="EC" id="3.5.3.23" evidence="3 4"/>
<dbReference type="GO" id="GO:0009015">
    <property type="term" value="F:N-succinylarginine dihydrolase activity"/>
    <property type="evidence" value="ECO:0007669"/>
    <property type="project" value="UniProtKB-UniRule"/>
</dbReference>
<dbReference type="PANTHER" id="PTHR30420">
    <property type="entry name" value="N-SUCCINYLARGININE DIHYDROLASE"/>
    <property type="match status" value="1"/>
</dbReference>